<evidence type="ECO:0000313" key="4">
    <source>
        <dbReference type="Proteomes" id="UP000053911"/>
    </source>
</evidence>
<evidence type="ECO:0000313" key="3">
    <source>
        <dbReference type="EMBL" id="KUK17070.1"/>
    </source>
</evidence>
<keyword evidence="2" id="KW-1133">Transmembrane helix</keyword>
<dbReference type="OMA" id="PKLMAYA"/>
<reference evidence="4" key="1">
    <citation type="journal article" date="2015" name="MBio">
        <title>Genome-Resolved Metagenomic Analysis Reveals Roles for Candidate Phyla and Other Microbial Community Members in Biogeochemical Transformations in Oil Reservoirs.</title>
        <authorList>
            <person name="Hu P."/>
            <person name="Tom L."/>
            <person name="Singh A."/>
            <person name="Thomas B.C."/>
            <person name="Baker B.J."/>
            <person name="Piceno Y.M."/>
            <person name="Andersen G.L."/>
            <person name="Banfield J.F."/>
        </authorList>
    </citation>
    <scope>NUCLEOTIDE SEQUENCE [LARGE SCALE GENOMIC DNA]</scope>
</reference>
<dbReference type="Proteomes" id="UP000053911">
    <property type="component" value="Unassembled WGS sequence"/>
</dbReference>
<organism evidence="3 4">
    <name type="scientific">Thermococcus sibiricus</name>
    <dbReference type="NCBI Taxonomy" id="172049"/>
    <lineage>
        <taxon>Archaea</taxon>
        <taxon>Methanobacteriati</taxon>
        <taxon>Methanobacteriota</taxon>
        <taxon>Thermococci</taxon>
        <taxon>Thermococcales</taxon>
        <taxon>Thermococcaceae</taxon>
        <taxon>Thermococcus</taxon>
    </lineage>
</organism>
<evidence type="ECO:0000256" key="2">
    <source>
        <dbReference type="SAM" id="Phobius"/>
    </source>
</evidence>
<feature type="coiled-coil region" evidence="1">
    <location>
        <begin position="5"/>
        <end position="32"/>
    </location>
</feature>
<dbReference type="PATRIC" id="fig|172049.5.peg.1186"/>
<dbReference type="EMBL" id="LGFD01000037">
    <property type="protein sequence ID" value="KUK17070.1"/>
    <property type="molecule type" value="Genomic_DNA"/>
</dbReference>
<dbReference type="AlphaFoldDB" id="A0A101ELF3"/>
<keyword evidence="2" id="KW-0812">Transmembrane</keyword>
<gene>
    <name evidence="3" type="ORF">XD54_1630</name>
</gene>
<keyword evidence="2" id="KW-0472">Membrane</keyword>
<sequence>MKEVLEEIETRIKRLEAEIELIEERLKFLDRVGATSKYQILQRRTKTGELYIMFFVIWGFMGLTLLLYLKYKYSEILPFSLTPYIGAMMAFIIIPFLYYFFLSKQSEPENPINYLEKKERMARLALNRFYIPLKEALKEEDHEKLKEIANRLLQGEVADAITELNEGDPKVMAYALYLYLNRDSVRPSEINEVVTLLKNKPLKKLLLTISEEKVSSPHT</sequence>
<accession>A0A101ELF3</accession>
<feature type="transmembrane region" description="Helical" evidence="2">
    <location>
        <begin position="81"/>
        <end position="101"/>
    </location>
</feature>
<comment type="caution">
    <text evidence="3">The sequence shown here is derived from an EMBL/GenBank/DDBJ whole genome shotgun (WGS) entry which is preliminary data.</text>
</comment>
<keyword evidence="1" id="KW-0175">Coiled coil</keyword>
<feature type="transmembrane region" description="Helical" evidence="2">
    <location>
        <begin position="50"/>
        <end position="69"/>
    </location>
</feature>
<evidence type="ECO:0000256" key="1">
    <source>
        <dbReference type="SAM" id="Coils"/>
    </source>
</evidence>
<name>A0A101ELF3_9EURY</name>
<protein>
    <submittedName>
        <fullName evidence="3">Uncharacterized protein</fullName>
    </submittedName>
</protein>
<proteinExistence type="predicted"/>
<dbReference type="GeneID" id="8095848"/>
<dbReference type="RefSeq" id="WP_015849138.1">
    <property type="nucleotide sequence ID" value="NZ_LGFD01000037.1"/>
</dbReference>